<feature type="compositionally biased region" description="Low complexity" evidence="1">
    <location>
        <begin position="496"/>
        <end position="510"/>
    </location>
</feature>
<feature type="compositionally biased region" description="Low complexity" evidence="1">
    <location>
        <begin position="214"/>
        <end position="226"/>
    </location>
</feature>
<comment type="caution">
    <text evidence="3">The sequence shown here is derived from an EMBL/GenBank/DDBJ whole genome shotgun (WGS) entry which is preliminary data.</text>
</comment>
<feature type="compositionally biased region" description="Basic residues" evidence="1">
    <location>
        <begin position="583"/>
        <end position="597"/>
    </location>
</feature>
<dbReference type="AlphaFoldDB" id="A0A9P1M8G3"/>
<feature type="region of interest" description="Disordered" evidence="1">
    <location>
        <begin position="564"/>
        <end position="668"/>
    </location>
</feature>
<feature type="compositionally biased region" description="Basic residues" evidence="1">
    <location>
        <begin position="379"/>
        <end position="392"/>
    </location>
</feature>
<feature type="domain" description="DUF7357" evidence="2">
    <location>
        <begin position="1"/>
        <end position="135"/>
    </location>
</feature>
<dbReference type="Proteomes" id="UP000838763">
    <property type="component" value="Unassembled WGS sequence"/>
</dbReference>
<feature type="region of interest" description="Disordered" evidence="1">
    <location>
        <begin position="828"/>
        <end position="862"/>
    </location>
</feature>
<feature type="compositionally biased region" description="Basic and acidic residues" evidence="1">
    <location>
        <begin position="456"/>
        <end position="470"/>
    </location>
</feature>
<organism evidence="3 4">
    <name type="scientific">Parascedosporium putredinis</name>
    <dbReference type="NCBI Taxonomy" id="1442378"/>
    <lineage>
        <taxon>Eukaryota</taxon>
        <taxon>Fungi</taxon>
        <taxon>Dikarya</taxon>
        <taxon>Ascomycota</taxon>
        <taxon>Pezizomycotina</taxon>
        <taxon>Sordariomycetes</taxon>
        <taxon>Hypocreomycetidae</taxon>
        <taxon>Microascales</taxon>
        <taxon>Microascaceae</taxon>
        <taxon>Parascedosporium</taxon>
    </lineage>
</organism>
<feature type="region of interest" description="Disordered" evidence="1">
    <location>
        <begin position="786"/>
        <end position="813"/>
    </location>
</feature>
<protein>
    <recommendedName>
        <fullName evidence="2">DUF7357 domain-containing protein</fullName>
    </recommendedName>
</protein>
<dbReference type="Pfam" id="PF24054">
    <property type="entry name" value="DUF7357"/>
    <property type="match status" value="1"/>
</dbReference>
<feature type="compositionally biased region" description="Low complexity" evidence="1">
    <location>
        <begin position="407"/>
        <end position="420"/>
    </location>
</feature>
<name>A0A9P1M8G3_9PEZI</name>
<feature type="compositionally biased region" description="Low complexity" evidence="1">
    <location>
        <begin position="286"/>
        <end position="301"/>
    </location>
</feature>
<evidence type="ECO:0000259" key="2">
    <source>
        <dbReference type="Pfam" id="PF24054"/>
    </source>
</evidence>
<evidence type="ECO:0000256" key="1">
    <source>
        <dbReference type="SAM" id="MobiDB-lite"/>
    </source>
</evidence>
<feature type="compositionally biased region" description="Polar residues" evidence="1">
    <location>
        <begin position="479"/>
        <end position="488"/>
    </location>
</feature>
<accession>A0A9P1M8G3</accession>
<dbReference type="EMBL" id="CALLCH030000004">
    <property type="protein sequence ID" value="CAI4212279.1"/>
    <property type="molecule type" value="Genomic_DNA"/>
</dbReference>
<feature type="region of interest" description="Disordered" evidence="1">
    <location>
        <begin position="144"/>
        <end position="540"/>
    </location>
</feature>
<feature type="compositionally biased region" description="Polar residues" evidence="1">
    <location>
        <begin position="832"/>
        <end position="853"/>
    </location>
</feature>
<feature type="compositionally biased region" description="Acidic residues" evidence="1">
    <location>
        <begin position="302"/>
        <end position="325"/>
    </location>
</feature>
<feature type="region of interest" description="Disordered" evidence="1">
    <location>
        <begin position="963"/>
        <end position="1002"/>
    </location>
</feature>
<evidence type="ECO:0000313" key="4">
    <source>
        <dbReference type="Proteomes" id="UP000838763"/>
    </source>
</evidence>
<feature type="compositionally biased region" description="Acidic residues" evidence="1">
    <location>
        <begin position="628"/>
        <end position="637"/>
    </location>
</feature>
<dbReference type="InterPro" id="IPR055781">
    <property type="entry name" value="DUF7357"/>
</dbReference>
<keyword evidence="4" id="KW-1185">Reference proteome</keyword>
<feature type="compositionally biased region" description="Acidic residues" evidence="1">
    <location>
        <begin position="651"/>
        <end position="662"/>
    </location>
</feature>
<reference evidence="3" key="1">
    <citation type="submission" date="2022-11" db="EMBL/GenBank/DDBJ databases">
        <authorList>
            <person name="Scott C."/>
            <person name="Bruce N."/>
        </authorList>
    </citation>
    <scope>NUCLEOTIDE SEQUENCE</scope>
</reference>
<feature type="region of interest" description="Disordered" evidence="1">
    <location>
        <begin position="735"/>
        <end position="771"/>
    </location>
</feature>
<evidence type="ECO:0000313" key="3">
    <source>
        <dbReference type="EMBL" id="CAI4212279.1"/>
    </source>
</evidence>
<dbReference type="OrthoDB" id="5368821at2759"/>
<feature type="compositionally biased region" description="Acidic residues" evidence="1">
    <location>
        <begin position="144"/>
        <end position="179"/>
    </location>
</feature>
<feature type="compositionally biased region" description="Basic and acidic residues" evidence="1">
    <location>
        <begin position="735"/>
        <end position="749"/>
    </location>
</feature>
<sequence>MRLRLVVRRNGIPEVKLLWTVDPGAGLTIARLVAAVNEVVPLESGDWGLEDYAVEYRDMQGGGFECLHFQPVCEVLKEDDELLIRPLFEDDLRRRKLSGRHQISIDGKHLVDGLAFGRPWLRTPMNRPAISLPPRKTAMIEAAPEDYDSDYDDDEVDPDYVDGDDNDNWADEANTDEETGSERGDVPLLEAPPIFDSDSEGDLEDGGRVGQVPESDGSSGTGSSDTSSDDSSSDEEDGGVSRHQGTMGAPVVPSEINHQLASSKHSSEVDPGAGSSSDSDSDSDSDSSSSSASEADPADTSSDSDDSSDSSSDSDSDDSSSDDSSDGSVSEEGVGPRENNGAQVAKPQANPSGADKTKNGIMQTSSAADANPDAGPRTRSQKRNARRRLAKQKRLEQPEELNLPTGPSAASATNAVAAPTDTVDELTRRKQALLASVGAGDSSPAPTPAESRKRKASEIEETRAAGDKAEGTPAGPETNDASESAASSTRKRRIDLGAGRRLLFGALGLRNPKSKEEENQLRQALAVDPRPGEEEDEDSDAWRKKIVLRGVECCREDVKLSEPPFPFVQRWDPQQQVDQWWGKKNKRGGKGKKKQRNQAHYYEEQNDYDQSYEGVDDTQVSYTAGMYDDQEDQENLQEDANMAEAHPADGENVEEEEPESQDDLVSLPDDVANLPPLLAGAAAPGMVITWKRWLLSKATQWQPQVSDVTAVVISVENGDTLHVLLAKRDRALDKPEKTYDPDTGKRIYEPFECPDDVDSDDNEGDQGADDGALTVKFGEMMEPRVVQEPPESESQMQLPDSLPSEKGSTGGEAIGDATELMSLDLQVPLSDPFSTGDGNNEMTELPPSSQPNASLLKVPEHSQNTTSLDVTYGLEVAGSVASGCGQPDPNFVGVESYDSQDDAIPDSAPGLEAAAVEEQVSKKPPHKKNSQAEQTAKAGENEAEDEDEFPSLFRLVSSSLPVEWGQRCGPEGAGGLELSRRRRYPNQPGGDSAAGDYGELLR</sequence>
<feature type="compositionally biased region" description="Acidic residues" evidence="1">
    <location>
        <begin position="227"/>
        <end position="238"/>
    </location>
</feature>
<feature type="compositionally biased region" description="Acidic residues" evidence="1">
    <location>
        <begin position="752"/>
        <end position="768"/>
    </location>
</feature>
<proteinExistence type="predicted"/>
<gene>
    <name evidence="3" type="ORF">PPNO1_LOCUS2045</name>
</gene>
<feature type="region of interest" description="Disordered" evidence="1">
    <location>
        <begin position="882"/>
        <end position="950"/>
    </location>
</feature>